<dbReference type="AlphaFoldDB" id="A0A1F2WQ09"/>
<comment type="caution">
    <text evidence="1">The sequence shown here is derived from an EMBL/GenBank/DDBJ whole genome shotgun (WGS) entry which is preliminary data.</text>
</comment>
<reference evidence="1 2" key="1">
    <citation type="journal article" date="2016" name="Nat. Commun.">
        <title>Thousands of microbial genomes shed light on interconnected biogeochemical processes in an aquifer system.</title>
        <authorList>
            <person name="Anantharaman K."/>
            <person name="Brown C.T."/>
            <person name="Hug L.A."/>
            <person name="Sharon I."/>
            <person name="Castelle C.J."/>
            <person name="Probst A.J."/>
            <person name="Thomas B.C."/>
            <person name="Singh A."/>
            <person name="Wilkins M.J."/>
            <person name="Karaoz U."/>
            <person name="Brodie E.L."/>
            <person name="Williams K.H."/>
            <person name="Hubbard S.S."/>
            <person name="Banfield J.F."/>
        </authorList>
    </citation>
    <scope>NUCLEOTIDE SEQUENCE [LARGE SCALE GENOMIC DNA]</scope>
</reference>
<evidence type="ECO:0000313" key="1">
    <source>
        <dbReference type="EMBL" id="OFW58919.1"/>
    </source>
</evidence>
<proteinExistence type="predicted"/>
<dbReference type="STRING" id="1797197.A2Y75_00040"/>
<gene>
    <name evidence="1" type="ORF">A2Y75_00040</name>
</gene>
<evidence type="ECO:0000313" key="2">
    <source>
        <dbReference type="Proteomes" id="UP000177876"/>
    </source>
</evidence>
<name>A0A1F2WQ09_9ACTN</name>
<organism evidence="1 2">
    <name type="scientific">Candidatus Solincola sediminis</name>
    <dbReference type="NCBI Taxonomy" id="1797199"/>
    <lineage>
        <taxon>Bacteria</taxon>
        <taxon>Bacillati</taxon>
        <taxon>Actinomycetota</taxon>
        <taxon>Candidatus Geothermincolia</taxon>
        <taxon>Candidatus Geothermincolales</taxon>
        <taxon>Candidatus Geothermincolaceae</taxon>
        <taxon>Candidatus Solincola</taxon>
    </lineage>
</organism>
<dbReference type="EMBL" id="MELK01000019">
    <property type="protein sequence ID" value="OFW58919.1"/>
    <property type="molecule type" value="Genomic_DNA"/>
</dbReference>
<accession>A0A1F2WQ09</accession>
<dbReference type="Proteomes" id="UP000177876">
    <property type="component" value="Unassembled WGS sequence"/>
</dbReference>
<protein>
    <submittedName>
        <fullName evidence="1">Uncharacterized protein</fullName>
    </submittedName>
</protein>
<sequence length="108" mass="12480">MGFIALIVFLCSLAVFFICLGALGWAAREIYRTTRYAQKDSQVWIERFGEYNRGFQETVKGMQTRGEDITRMGLEMRESLDEMRDAVEELRSSRLLKAASFIGRRRTG</sequence>